<feature type="non-terminal residue" evidence="6">
    <location>
        <position position="1"/>
    </location>
</feature>
<evidence type="ECO:0000256" key="3">
    <source>
        <dbReference type="SAM" id="Coils"/>
    </source>
</evidence>
<dbReference type="SMART" id="SM00503">
    <property type="entry name" value="SynN"/>
    <property type="match status" value="1"/>
</dbReference>
<dbReference type="Gene3D" id="1.20.58.70">
    <property type="match status" value="1"/>
</dbReference>
<dbReference type="Gene3D" id="1.20.5.110">
    <property type="match status" value="1"/>
</dbReference>
<evidence type="ECO:0000313" key="6">
    <source>
        <dbReference type="EMBL" id="JAI15728.1"/>
    </source>
</evidence>
<keyword evidence="2" id="KW-0813">Transport</keyword>
<accession>A0A0K8TNL4</accession>
<organism evidence="6">
    <name type="scientific">Tabanus bromius</name>
    <name type="common">Band-eyed brown horse fly</name>
    <dbReference type="NCBI Taxonomy" id="304241"/>
    <lineage>
        <taxon>Eukaryota</taxon>
        <taxon>Metazoa</taxon>
        <taxon>Ecdysozoa</taxon>
        <taxon>Arthropoda</taxon>
        <taxon>Hexapoda</taxon>
        <taxon>Insecta</taxon>
        <taxon>Pterygota</taxon>
        <taxon>Neoptera</taxon>
        <taxon>Endopterygota</taxon>
        <taxon>Diptera</taxon>
        <taxon>Brachycera</taxon>
        <taxon>Tabanomorpha</taxon>
        <taxon>Tabanoidea</taxon>
        <taxon>Tabanidae</taxon>
        <taxon>Tabanus</taxon>
    </lineage>
</organism>
<dbReference type="PANTHER" id="PTHR19957">
    <property type="entry name" value="SYNTAXIN"/>
    <property type="match status" value="1"/>
</dbReference>
<dbReference type="InterPro" id="IPR006011">
    <property type="entry name" value="Syntaxin_N"/>
</dbReference>
<evidence type="ECO:0000256" key="4">
    <source>
        <dbReference type="SAM" id="Phobius"/>
    </source>
</evidence>
<evidence type="ECO:0000259" key="5">
    <source>
        <dbReference type="PROSITE" id="PS50192"/>
    </source>
</evidence>
<protein>
    <submittedName>
        <fullName evidence="6">Putative snare protein pep12/vam3/syntaxin 7/syntaxin 17</fullName>
    </submittedName>
</protein>
<dbReference type="GO" id="GO:0031201">
    <property type="term" value="C:SNARE complex"/>
    <property type="evidence" value="ECO:0007669"/>
    <property type="project" value="TreeGrafter"/>
</dbReference>
<dbReference type="GO" id="GO:0006836">
    <property type="term" value="P:neurotransmitter transport"/>
    <property type="evidence" value="ECO:0007669"/>
    <property type="project" value="UniProtKB-KW"/>
</dbReference>
<feature type="domain" description="T-SNARE coiled-coil homology" evidence="5">
    <location>
        <begin position="184"/>
        <end position="246"/>
    </location>
</feature>
<dbReference type="SUPFAM" id="SSF47661">
    <property type="entry name" value="t-snare proteins"/>
    <property type="match status" value="1"/>
</dbReference>
<dbReference type="PANTHER" id="PTHR19957:SF38">
    <property type="entry name" value="LD27581P"/>
    <property type="match status" value="1"/>
</dbReference>
<dbReference type="GO" id="GO:0005484">
    <property type="term" value="F:SNAP receptor activity"/>
    <property type="evidence" value="ECO:0007669"/>
    <property type="project" value="TreeGrafter"/>
</dbReference>
<evidence type="ECO:0000256" key="2">
    <source>
        <dbReference type="ARBA" id="ARBA00022775"/>
    </source>
</evidence>
<evidence type="ECO:0000256" key="1">
    <source>
        <dbReference type="ARBA" id="ARBA00009063"/>
    </source>
</evidence>
<keyword evidence="2" id="KW-0532">Neurotransmitter transport</keyword>
<dbReference type="GO" id="GO:0006906">
    <property type="term" value="P:vesicle fusion"/>
    <property type="evidence" value="ECO:0007669"/>
    <property type="project" value="TreeGrafter"/>
</dbReference>
<feature type="coiled-coil region" evidence="3">
    <location>
        <begin position="156"/>
        <end position="235"/>
    </location>
</feature>
<dbReference type="EMBL" id="GDAI01001875">
    <property type="protein sequence ID" value="JAI15728.1"/>
    <property type="molecule type" value="mRNA"/>
</dbReference>
<reference evidence="6" key="1">
    <citation type="journal article" date="2015" name="Insect Biochem. Mol. Biol.">
        <title>An insight into the sialome of the horse fly, Tabanus bromius.</title>
        <authorList>
            <person name="Ribeiro J.M."/>
            <person name="Kazimirova M."/>
            <person name="Takac P."/>
            <person name="Andersen J.F."/>
            <person name="Francischetti I.M."/>
        </authorList>
    </citation>
    <scope>NUCLEOTIDE SEQUENCE</scope>
</reference>
<dbReference type="PROSITE" id="PS50192">
    <property type="entry name" value="T_SNARE"/>
    <property type="match status" value="1"/>
</dbReference>
<feature type="transmembrane region" description="Helical" evidence="4">
    <location>
        <begin position="256"/>
        <end position="278"/>
    </location>
</feature>
<dbReference type="InterPro" id="IPR000727">
    <property type="entry name" value="T_SNARE_dom"/>
</dbReference>
<sequence length="280" mass="31702">NTMSSSLTKQYVHRDYGATSSGVNSINSVPDVNFSGFSPTEFISLSESIAQNINSINSCWSQLRKVLQLAEAKNYSSNMDEKVQKIQNVANEKIEATSKDLQRLSAVVRRGDKQQKLQVEKLTTDFSDVFQKYSSLQQNIVVKMKKMYLQNVHSQIDDEEASRSDKEQLIQEMKQMRKDLQFEQDVLIDREARIKEIEANVIDANAIMRELSAVIRQQEESIGTLESNVEQVNADVEAGTSQLIKAESRVRHRRKVLIILVIAVIVGLIVTGIIISQLKR</sequence>
<dbReference type="SMART" id="SM00397">
    <property type="entry name" value="t_SNARE"/>
    <property type="match status" value="1"/>
</dbReference>
<dbReference type="GO" id="GO:0000149">
    <property type="term" value="F:SNARE binding"/>
    <property type="evidence" value="ECO:0007669"/>
    <property type="project" value="TreeGrafter"/>
</dbReference>
<dbReference type="GO" id="GO:0048278">
    <property type="term" value="P:vesicle docking"/>
    <property type="evidence" value="ECO:0007669"/>
    <property type="project" value="TreeGrafter"/>
</dbReference>
<keyword evidence="4" id="KW-0472">Membrane</keyword>
<proteinExistence type="evidence at transcript level"/>
<name>A0A0K8TNL4_TABBR</name>
<dbReference type="Pfam" id="PF05739">
    <property type="entry name" value="SNARE"/>
    <property type="match status" value="1"/>
</dbReference>
<dbReference type="Pfam" id="PF14523">
    <property type="entry name" value="Syntaxin_2"/>
    <property type="match status" value="1"/>
</dbReference>
<keyword evidence="4" id="KW-1133">Transmembrane helix</keyword>
<keyword evidence="4" id="KW-0812">Transmembrane</keyword>
<dbReference type="InterPro" id="IPR045242">
    <property type="entry name" value="Syntaxin"/>
</dbReference>
<dbReference type="GO" id="GO:0012505">
    <property type="term" value="C:endomembrane system"/>
    <property type="evidence" value="ECO:0007669"/>
    <property type="project" value="TreeGrafter"/>
</dbReference>
<dbReference type="AlphaFoldDB" id="A0A0K8TNL4"/>
<comment type="similarity">
    <text evidence="1">Belongs to the syntaxin family.</text>
</comment>
<dbReference type="InterPro" id="IPR010989">
    <property type="entry name" value="SNARE"/>
</dbReference>
<dbReference type="GO" id="GO:0006886">
    <property type="term" value="P:intracellular protein transport"/>
    <property type="evidence" value="ECO:0007669"/>
    <property type="project" value="TreeGrafter"/>
</dbReference>
<keyword evidence="3" id="KW-0175">Coiled coil</keyword>